<feature type="domain" description="Nucleotidyl transferase" evidence="7">
    <location>
        <begin position="4"/>
        <end position="229"/>
    </location>
</feature>
<dbReference type="Pfam" id="PF00483">
    <property type="entry name" value="NTP_transferase"/>
    <property type="match status" value="1"/>
</dbReference>
<dbReference type="EMBL" id="QGMZ01000010">
    <property type="protein sequence ID" value="PWR75414.1"/>
    <property type="molecule type" value="Genomic_DNA"/>
</dbReference>
<dbReference type="Gene3D" id="3.90.550.10">
    <property type="entry name" value="Spore Coat Polysaccharide Biosynthesis Protein SpsA, Chain A"/>
    <property type="match status" value="1"/>
</dbReference>
<dbReference type="SUPFAM" id="SSF53448">
    <property type="entry name" value="Nucleotide-diphospho-sugar transferases"/>
    <property type="match status" value="1"/>
</dbReference>
<keyword evidence="4" id="KW-0396">Initiation factor</keyword>
<dbReference type="Pfam" id="PF25084">
    <property type="entry name" value="LbH_EIF2B"/>
    <property type="match status" value="1"/>
</dbReference>
<dbReference type="SUPFAM" id="SSF51161">
    <property type="entry name" value="Trimeric LpxA-like enzymes"/>
    <property type="match status" value="1"/>
</dbReference>
<feature type="domain" description="EIF2B subunit epsilon/gamma LbH" evidence="8">
    <location>
        <begin position="262"/>
        <end position="358"/>
    </location>
</feature>
<evidence type="ECO:0000256" key="5">
    <source>
        <dbReference type="ARBA" id="ARBA00022679"/>
    </source>
</evidence>
<accession>A0A2V2N5P5</accession>
<comment type="subcellular location">
    <subcellularLocation>
        <location evidence="1">Cytoplasm</location>
        <location evidence="1">Cytosol</location>
    </subcellularLocation>
</comment>
<organism evidence="9 10">
    <name type="scientific">Methanospirillum stamsii</name>
    <dbReference type="NCBI Taxonomy" id="1277351"/>
    <lineage>
        <taxon>Archaea</taxon>
        <taxon>Methanobacteriati</taxon>
        <taxon>Methanobacteriota</taxon>
        <taxon>Stenosarchaea group</taxon>
        <taxon>Methanomicrobia</taxon>
        <taxon>Methanomicrobiales</taxon>
        <taxon>Methanospirillaceae</taxon>
        <taxon>Methanospirillum</taxon>
    </lineage>
</organism>
<keyword evidence="6" id="KW-0648">Protein biosynthesis</keyword>
<gene>
    <name evidence="9" type="ORF">DLD82_04565</name>
</gene>
<evidence type="ECO:0000259" key="7">
    <source>
        <dbReference type="Pfam" id="PF00483"/>
    </source>
</evidence>
<dbReference type="CDD" id="cd04181">
    <property type="entry name" value="NTP_transferase"/>
    <property type="match status" value="1"/>
</dbReference>
<evidence type="ECO:0000256" key="1">
    <source>
        <dbReference type="ARBA" id="ARBA00004514"/>
    </source>
</evidence>
<evidence type="ECO:0000313" key="9">
    <source>
        <dbReference type="EMBL" id="PWR75414.1"/>
    </source>
</evidence>
<dbReference type="InterPro" id="IPR029044">
    <property type="entry name" value="Nucleotide-diphossugar_trans"/>
</dbReference>
<keyword evidence="3" id="KW-0963">Cytoplasm</keyword>
<dbReference type="GO" id="GO:0016740">
    <property type="term" value="F:transferase activity"/>
    <property type="evidence" value="ECO:0007669"/>
    <property type="project" value="UniProtKB-KW"/>
</dbReference>
<evidence type="ECO:0000313" key="10">
    <source>
        <dbReference type="Proteomes" id="UP000245934"/>
    </source>
</evidence>
<proteinExistence type="predicted"/>
<dbReference type="PANTHER" id="PTHR22572">
    <property type="entry name" value="SUGAR-1-PHOSPHATE GUANYL TRANSFERASE"/>
    <property type="match status" value="1"/>
</dbReference>
<protein>
    <recommendedName>
        <fullName evidence="2">Bifunctional protein GlmU</fullName>
    </recommendedName>
</protein>
<dbReference type="InterPro" id="IPR050486">
    <property type="entry name" value="Mannose-1P_guanyltransferase"/>
</dbReference>
<evidence type="ECO:0000256" key="4">
    <source>
        <dbReference type="ARBA" id="ARBA00022540"/>
    </source>
</evidence>
<comment type="caution">
    <text evidence="9">The sequence shown here is derived from an EMBL/GenBank/DDBJ whole genome shotgun (WGS) entry which is preliminary data.</text>
</comment>
<dbReference type="AlphaFoldDB" id="A0A2V2N5P5"/>
<sequence>MKVCIMCGGEGTRLRPLTFERPKPCIPIVNKPSIEHLVSHLSNLGFHDIIITVGYKGDTIEQSLGDGALFGANISYVYEETKLGTAGSVKNAKHLFGEKPFLVVGGDHVTDLNLLEFYREHLKNSPIITIGLISVDDPSEYGIAEIDVENRIRRFREKPGPGEIFSNLASTGMYVCSPDIFDYIPDGTKFDFAKNLFPMLMEQGKILNGWLARGNWSDVGSPASLRIAEKWKLQEMISTSISGDMDIKNAHILGPVDFGGSIYVGHNSRIVGPVAIGSGTSIGDNVLIGPYTSIGKNCIIRSNVRVLSSSLYNRVVIGQGTSVSGAIIDNDAMIGDSCSVEHGSVIGPRTVIRNRVTVHSNTRIWPDMVVADGTTVTEHLLNDAYDTRCEGS</sequence>
<dbReference type="InterPro" id="IPR056764">
    <property type="entry name" value="LbH_EIF2B3/5"/>
</dbReference>
<evidence type="ECO:0000256" key="3">
    <source>
        <dbReference type="ARBA" id="ARBA00022490"/>
    </source>
</evidence>
<keyword evidence="10" id="KW-1185">Reference proteome</keyword>
<evidence type="ECO:0000259" key="8">
    <source>
        <dbReference type="Pfam" id="PF25084"/>
    </source>
</evidence>
<dbReference type="InterPro" id="IPR005835">
    <property type="entry name" value="NTP_transferase_dom"/>
</dbReference>
<reference evidence="9 10" key="1">
    <citation type="submission" date="2018-05" db="EMBL/GenBank/DDBJ databases">
        <title>Draft genome of Methanospirillum stamsii Pt1.</title>
        <authorList>
            <person name="Dueholm M.S."/>
            <person name="Nielsen P.H."/>
            <person name="Bakmann L.F."/>
            <person name="Otzen D.E."/>
        </authorList>
    </citation>
    <scope>NUCLEOTIDE SEQUENCE [LARGE SCALE GENOMIC DNA]</scope>
    <source>
        <strain evidence="9 10">Pt1</strain>
    </source>
</reference>
<keyword evidence="5 9" id="KW-0808">Transferase</keyword>
<dbReference type="PROSITE" id="PS00101">
    <property type="entry name" value="HEXAPEP_TRANSFERASES"/>
    <property type="match status" value="1"/>
</dbReference>
<dbReference type="Proteomes" id="UP000245934">
    <property type="component" value="Unassembled WGS sequence"/>
</dbReference>
<dbReference type="Gene3D" id="2.160.10.10">
    <property type="entry name" value="Hexapeptide repeat proteins"/>
    <property type="match status" value="2"/>
</dbReference>
<name>A0A2V2N5P5_9EURY</name>
<evidence type="ECO:0000256" key="6">
    <source>
        <dbReference type="ARBA" id="ARBA00022917"/>
    </source>
</evidence>
<dbReference type="InterPro" id="IPR011004">
    <property type="entry name" value="Trimer_LpxA-like_sf"/>
</dbReference>
<dbReference type="RefSeq" id="WP_109939933.1">
    <property type="nucleotide sequence ID" value="NZ_QGMZ01000010.1"/>
</dbReference>
<dbReference type="InterPro" id="IPR018357">
    <property type="entry name" value="Hexapep_transf_CS"/>
</dbReference>
<evidence type="ECO:0000256" key="2">
    <source>
        <dbReference type="ARBA" id="ARBA00013414"/>
    </source>
</evidence>